<dbReference type="InterPro" id="IPR036095">
    <property type="entry name" value="PTS_EIIB-like_sf"/>
</dbReference>
<feature type="domain" description="PTS EIIA type-2" evidence="5">
    <location>
        <begin position="560"/>
        <end position="710"/>
    </location>
</feature>
<evidence type="ECO:0000256" key="2">
    <source>
        <dbReference type="ARBA" id="ARBA00022737"/>
    </source>
</evidence>
<dbReference type="InterPro" id="IPR011608">
    <property type="entry name" value="PRD"/>
</dbReference>
<dbReference type="PANTHER" id="PTHR30185">
    <property type="entry name" value="CRYPTIC BETA-GLUCOSIDE BGL OPERON ANTITERMINATOR"/>
    <property type="match status" value="1"/>
</dbReference>
<evidence type="ECO:0000256" key="4">
    <source>
        <dbReference type="ARBA" id="ARBA00023163"/>
    </source>
</evidence>
<evidence type="ECO:0000259" key="5">
    <source>
        <dbReference type="PROSITE" id="PS51094"/>
    </source>
</evidence>
<dbReference type="CDD" id="cd05568">
    <property type="entry name" value="PTS_IIB_bgl_like"/>
    <property type="match status" value="1"/>
</dbReference>
<dbReference type="Gene3D" id="3.40.930.10">
    <property type="entry name" value="Mannitol-specific EII, Chain A"/>
    <property type="match status" value="1"/>
</dbReference>
<evidence type="ECO:0000256" key="3">
    <source>
        <dbReference type="ARBA" id="ARBA00023015"/>
    </source>
</evidence>
<dbReference type="Pfam" id="PF00874">
    <property type="entry name" value="PRD"/>
    <property type="match status" value="2"/>
</dbReference>
<evidence type="ECO:0000259" key="7">
    <source>
        <dbReference type="PROSITE" id="PS51372"/>
    </source>
</evidence>
<keyword evidence="2" id="KW-0677">Repeat</keyword>
<dbReference type="InterPro" id="IPR036634">
    <property type="entry name" value="PRD_sf"/>
</dbReference>
<gene>
    <name evidence="8" type="ORF">SAMN02194393_00599</name>
</gene>
<evidence type="ECO:0000313" key="9">
    <source>
        <dbReference type="Proteomes" id="UP000190285"/>
    </source>
</evidence>
<dbReference type="SUPFAM" id="SSF52794">
    <property type="entry name" value="PTS system IIB component-like"/>
    <property type="match status" value="1"/>
</dbReference>
<dbReference type="InterPro" id="IPR003501">
    <property type="entry name" value="PTS_EIIB_2/3"/>
</dbReference>
<dbReference type="SUPFAM" id="SSF55804">
    <property type="entry name" value="Phoshotransferase/anion transport protein"/>
    <property type="match status" value="1"/>
</dbReference>
<dbReference type="Gene3D" id="1.10.10.10">
    <property type="entry name" value="Winged helix-like DNA-binding domain superfamily/Winged helix DNA-binding domain"/>
    <property type="match status" value="2"/>
</dbReference>
<dbReference type="PROSITE" id="PS51372">
    <property type="entry name" value="PRD_2"/>
    <property type="match status" value="2"/>
</dbReference>
<reference evidence="8 9" key="1">
    <citation type="submission" date="2017-02" db="EMBL/GenBank/DDBJ databases">
        <authorList>
            <person name="Peterson S.W."/>
        </authorList>
    </citation>
    <scope>NUCLEOTIDE SEQUENCE [LARGE SCALE GENOMIC DNA]</scope>
    <source>
        <strain evidence="8 9">M1</strain>
    </source>
</reference>
<dbReference type="PROSITE" id="PS51094">
    <property type="entry name" value="PTS_EIIA_TYPE_2"/>
    <property type="match status" value="1"/>
</dbReference>
<dbReference type="OrthoDB" id="3175596at2"/>
<keyword evidence="1" id="KW-0808">Transferase</keyword>
<dbReference type="Pfam" id="PF02302">
    <property type="entry name" value="PTS_IIB"/>
    <property type="match status" value="1"/>
</dbReference>
<dbReference type="SUPFAM" id="SSF46785">
    <property type="entry name" value="Winged helix' DNA-binding domain"/>
    <property type="match status" value="1"/>
</dbReference>
<feature type="domain" description="PRD" evidence="7">
    <location>
        <begin position="208"/>
        <end position="313"/>
    </location>
</feature>
<dbReference type="PROSITE" id="PS51099">
    <property type="entry name" value="PTS_EIIB_TYPE_2"/>
    <property type="match status" value="1"/>
</dbReference>
<sequence>MNEKLLAFRTKQILEIINNSSETITTKEIAKKLGVSTRTVLREMHYVEKWLKSNNFQLVKKPRIGIKLIATLDDKKRLKGLLEDELVEQSFTPEERQSLIIGELLQRKEPTKLYYFSSSFKVSEGTISHDLDKIEDWFKRYELTLVRKPGLGVYLKGKEKAFRKAMINLLYENLSEDQIINVIRKSLTSINTNEGRIEINTRNRLMNLIDKEMIKIIEKTVHEAEGDLEYKLTDSSYAGLIVHLALAIQRIKNNENITMKDDLLKKLIDSHEFIIAQRISNQISKFLDIEIPQEEVGYITMHLKGSKMRNGAYKDDVKGINEFIIGNFELTKLASEMIKIAEEESGYSLKNDENLLVGLVTHFRPTIDRLKMNLDIRNPLLHKIKEMYPEIFKISKKCSEIINKRFNVIMPEAEIGFIAMHIGAAIEKKRQQEVKNKVMYRVIVACTSGIGTSKLLATRLKKEFNNLLIIDTISSLEIKEEWLKENKIDIIISTVYVDVSTIPVVSVNPLLLEKDVIKIKKTLEKINTAELRDSNINNKNHMDLRDRASALKNYGEGVLEIIDSLFLKENLDFDNHNELIKYVSTLIGESKEDIDIIERDLLAREEQGSTVLEGKRMMLLHCRTNGVNSLKFGVVRLFEEKPIFCKSGRGEEEILTVLVMMYSSSKNKGHLEVISEISRNLIDEPKFVDILAKGTKKEIFISIKSILNSFLDLKINMI</sequence>
<proteinExistence type="predicted"/>
<evidence type="ECO:0000256" key="1">
    <source>
        <dbReference type="ARBA" id="ARBA00022679"/>
    </source>
</evidence>
<dbReference type="InterPro" id="IPR036390">
    <property type="entry name" value="WH_DNA-bd_sf"/>
</dbReference>
<dbReference type="InterPro" id="IPR013196">
    <property type="entry name" value="HTH_11"/>
</dbReference>
<dbReference type="GO" id="GO:0008982">
    <property type="term" value="F:protein-N(PI)-phosphohistidine-sugar phosphotransferase activity"/>
    <property type="evidence" value="ECO:0007669"/>
    <property type="project" value="InterPro"/>
</dbReference>
<dbReference type="InterPro" id="IPR050661">
    <property type="entry name" value="BglG_antiterminators"/>
</dbReference>
<dbReference type="RefSeq" id="WP_079489218.1">
    <property type="nucleotide sequence ID" value="NZ_FUZT01000001.1"/>
</dbReference>
<dbReference type="Gene3D" id="3.40.50.2300">
    <property type="match status" value="1"/>
</dbReference>
<dbReference type="Pfam" id="PF08279">
    <property type="entry name" value="HTH_11"/>
    <property type="match status" value="1"/>
</dbReference>
<keyword evidence="3" id="KW-0805">Transcription regulation</keyword>
<dbReference type="InterPro" id="IPR036388">
    <property type="entry name" value="WH-like_DNA-bd_sf"/>
</dbReference>
<dbReference type="GO" id="GO:0006355">
    <property type="term" value="P:regulation of DNA-templated transcription"/>
    <property type="evidence" value="ECO:0007669"/>
    <property type="project" value="InterPro"/>
</dbReference>
<evidence type="ECO:0000259" key="6">
    <source>
        <dbReference type="PROSITE" id="PS51099"/>
    </source>
</evidence>
<dbReference type="Pfam" id="PF00359">
    <property type="entry name" value="PTS_EIIA_2"/>
    <property type="match status" value="1"/>
</dbReference>
<name>A0A1T5IPA2_9FIRM</name>
<dbReference type="InterPro" id="IPR016152">
    <property type="entry name" value="PTrfase/Anion_transptr"/>
</dbReference>
<accession>A0A1T5IPA2</accession>
<feature type="domain" description="PTS EIIB type-2" evidence="6">
    <location>
        <begin position="440"/>
        <end position="531"/>
    </location>
</feature>
<dbReference type="InterPro" id="IPR002178">
    <property type="entry name" value="PTS_EIIA_type-2_dom"/>
</dbReference>
<dbReference type="STRING" id="36842.SAMN02194393_00599"/>
<dbReference type="InterPro" id="IPR013011">
    <property type="entry name" value="PTS_EIIB_2"/>
</dbReference>
<dbReference type="Proteomes" id="UP000190285">
    <property type="component" value="Unassembled WGS sequence"/>
</dbReference>
<dbReference type="PANTHER" id="PTHR30185:SF18">
    <property type="entry name" value="TRANSCRIPTIONAL REGULATOR MTLR"/>
    <property type="match status" value="1"/>
</dbReference>
<feature type="domain" description="PRD" evidence="7">
    <location>
        <begin position="325"/>
        <end position="432"/>
    </location>
</feature>
<dbReference type="AlphaFoldDB" id="A0A1T5IPA2"/>
<dbReference type="EMBL" id="FUZT01000001">
    <property type="protein sequence ID" value="SKC40959.1"/>
    <property type="molecule type" value="Genomic_DNA"/>
</dbReference>
<keyword evidence="4" id="KW-0804">Transcription</keyword>
<dbReference type="Gene3D" id="1.10.1790.10">
    <property type="entry name" value="PRD domain"/>
    <property type="match status" value="2"/>
</dbReference>
<dbReference type="SUPFAM" id="SSF63520">
    <property type="entry name" value="PTS-regulatory domain, PRD"/>
    <property type="match status" value="2"/>
</dbReference>
<protein>
    <submittedName>
        <fullName evidence="8">Mannitol operon transcriptional antiterminator</fullName>
    </submittedName>
</protein>
<dbReference type="GO" id="GO:0009401">
    <property type="term" value="P:phosphoenolpyruvate-dependent sugar phosphotransferase system"/>
    <property type="evidence" value="ECO:0007669"/>
    <property type="project" value="InterPro"/>
</dbReference>
<keyword evidence="9" id="KW-1185">Reference proteome</keyword>
<evidence type="ECO:0000313" key="8">
    <source>
        <dbReference type="EMBL" id="SKC40959.1"/>
    </source>
</evidence>
<organism evidence="8 9">
    <name type="scientific">Maledivibacter halophilus</name>
    <dbReference type="NCBI Taxonomy" id="36842"/>
    <lineage>
        <taxon>Bacteria</taxon>
        <taxon>Bacillati</taxon>
        <taxon>Bacillota</taxon>
        <taxon>Clostridia</taxon>
        <taxon>Peptostreptococcales</taxon>
        <taxon>Caminicellaceae</taxon>
        <taxon>Maledivibacter</taxon>
    </lineage>
</organism>